<reference evidence="3" key="1">
    <citation type="submission" date="2022-07" db="EMBL/GenBank/DDBJ databases">
        <title>Fungi with potential for degradation of polypropylene.</title>
        <authorList>
            <person name="Gostincar C."/>
        </authorList>
    </citation>
    <scope>NUCLEOTIDE SEQUENCE</scope>
    <source>
        <strain evidence="3">EXF-13308</strain>
    </source>
</reference>
<feature type="compositionally biased region" description="Basic and acidic residues" evidence="1">
    <location>
        <begin position="312"/>
        <end position="331"/>
    </location>
</feature>
<feature type="region of interest" description="Disordered" evidence="1">
    <location>
        <begin position="287"/>
        <end position="331"/>
    </location>
</feature>
<accession>A0AA38VMM0</accession>
<evidence type="ECO:0000313" key="3">
    <source>
        <dbReference type="EMBL" id="KAJ9142047.1"/>
    </source>
</evidence>
<feature type="transmembrane region" description="Helical" evidence="2">
    <location>
        <begin position="12"/>
        <end position="35"/>
    </location>
</feature>
<evidence type="ECO:0000313" key="4">
    <source>
        <dbReference type="Proteomes" id="UP001174694"/>
    </source>
</evidence>
<dbReference type="EMBL" id="JANBVO010000023">
    <property type="protein sequence ID" value="KAJ9142047.1"/>
    <property type="molecule type" value="Genomic_DNA"/>
</dbReference>
<dbReference type="AlphaFoldDB" id="A0AA38VMM0"/>
<evidence type="ECO:0000256" key="1">
    <source>
        <dbReference type="SAM" id="MobiDB-lite"/>
    </source>
</evidence>
<proteinExistence type="predicted"/>
<keyword evidence="2" id="KW-1133">Transmembrane helix</keyword>
<keyword evidence="2" id="KW-0472">Membrane</keyword>
<name>A0AA38VMM0_9PEZI</name>
<dbReference type="Proteomes" id="UP001174694">
    <property type="component" value="Unassembled WGS sequence"/>
</dbReference>
<protein>
    <submittedName>
        <fullName evidence="3">Cytoskeleton-associated protein</fullName>
    </submittedName>
</protein>
<sequence length="331" mass="38383">MPLLSIVRDDRTILLGLGLVTVSVVSMMRVMLSYWKDESEIKQPTPKTQYITQETEDSLRLSTLDTLLGHYNYAIRETAAKIVGDRAVNDGSTIDHLLYGITREDYDERMRNLRTLALITDHTSLPLLHTTRAYSAFIRSLELCLGDVEQPKLDDAYWDEYYLRDMAEKLCLMFVLQLLNRYGPEKLLKAKFVERWLAKLNWGDTDDERQRNFMVYMRTKQNRITEIVHRLQESHWGREALERSGLMPAGSAEAQESHPSGGLRLVLSIQMGNEDGEEQEEIRIEALPRNLDQSAEEQRLRHRHREAMVLNDGDRPLSRGDIIERQHDSPT</sequence>
<keyword evidence="4" id="KW-1185">Reference proteome</keyword>
<gene>
    <name evidence="3" type="ORF">NKR23_g7452</name>
</gene>
<evidence type="ECO:0000256" key="2">
    <source>
        <dbReference type="SAM" id="Phobius"/>
    </source>
</evidence>
<keyword evidence="2" id="KW-0812">Transmembrane</keyword>
<comment type="caution">
    <text evidence="3">The sequence shown here is derived from an EMBL/GenBank/DDBJ whole genome shotgun (WGS) entry which is preliminary data.</text>
</comment>
<organism evidence="3 4">
    <name type="scientific">Pleurostoma richardsiae</name>
    <dbReference type="NCBI Taxonomy" id="41990"/>
    <lineage>
        <taxon>Eukaryota</taxon>
        <taxon>Fungi</taxon>
        <taxon>Dikarya</taxon>
        <taxon>Ascomycota</taxon>
        <taxon>Pezizomycotina</taxon>
        <taxon>Sordariomycetes</taxon>
        <taxon>Sordariomycetidae</taxon>
        <taxon>Calosphaeriales</taxon>
        <taxon>Pleurostomataceae</taxon>
        <taxon>Pleurostoma</taxon>
    </lineage>
</organism>